<organism evidence="6 7">
    <name type="scientific">Lentithecium fluviatile CBS 122367</name>
    <dbReference type="NCBI Taxonomy" id="1168545"/>
    <lineage>
        <taxon>Eukaryota</taxon>
        <taxon>Fungi</taxon>
        <taxon>Dikarya</taxon>
        <taxon>Ascomycota</taxon>
        <taxon>Pezizomycotina</taxon>
        <taxon>Dothideomycetes</taxon>
        <taxon>Pleosporomycetidae</taxon>
        <taxon>Pleosporales</taxon>
        <taxon>Massarineae</taxon>
        <taxon>Lentitheciaceae</taxon>
        <taxon>Lentithecium</taxon>
    </lineage>
</organism>
<dbReference type="EMBL" id="MU005589">
    <property type="protein sequence ID" value="KAF2681995.1"/>
    <property type="molecule type" value="Genomic_DNA"/>
</dbReference>
<evidence type="ECO:0000256" key="4">
    <source>
        <dbReference type="ARBA" id="ARBA00023002"/>
    </source>
</evidence>
<evidence type="ECO:0000313" key="7">
    <source>
        <dbReference type="Proteomes" id="UP000799291"/>
    </source>
</evidence>
<dbReference type="PROSITE" id="PS51387">
    <property type="entry name" value="FAD_PCMH"/>
    <property type="match status" value="1"/>
</dbReference>
<keyword evidence="2" id="KW-0285">Flavoprotein</keyword>
<dbReference type="Gene3D" id="3.30.465.10">
    <property type="match status" value="1"/>
</dbReference>
<dbReference type="Gene3D" id="3.30.43.10">
    <property type="entry name" value="Uridine Diphospho-n-acetylenolpyruvylglucosamine Reductase, domain 2"/>
    <property type="match status" value="1"/>
</dbReference>
<protein>
    <submittedName>
        <fullName evidence="6">FAD-binding domain-containing protein</fullName>
    </submittedName>
</protein>
<dbReference type="InterPro" id="IPR016167">
    <property type="entry name" value="FAD-bd_PCMH_sub1"/>
</dbReference>
<evidence type="ECO:0000313" key="6">
    <source>
        <dbReference type="EMBL" id="KAF2681995.1"/>
    </source>
</evidence>
<dbReference type="InterPro" id="IPR036318">
    <property type="entry name" value="FAD-bd_PCMH-like_sf"/>
</dbReference>
<gene>
    <name evidence="6" type="ORF">K458DRAFT_444462</name>
</gene>
<dbReference type="PANTHER" id="PTHR42973">
    <property type="entry name" value="BINDING OXIDOREDUCTASE, PUTATIVE (AFU_ORTHOLOGUE AFUA_1G17690)-RELATED"/>
    <property type="match status" value="1"/>
</dbReference>
<comment type="similarity">
    <text evidence="1">Belongs to the oxygen-dependent FAD-linked oxidoreductase family.</text>
</comment>
<dbReference type="Proteomes" id="UP000799291">
    <property type="component" value="Unassembled WGS sequence"/>
</dbReference>
<dbReference type="InterPro" id="IPR016169">
    <property type="entry name" value="FAD-bd_PCMH_sub2"/>
</dbReference>
<evidence type="ECO:0000259" key="5">
    <source>
        <dbReference type="PROSITE" id="PS51387"/>
    </source>
</evidence>
<sequence>MPAGSLHYETKKTLQICTRLKSRLHSQIVLPAEEAFEALRTANWDQVTWKKPACIATPNCTESVQQMVQLLVDANASFAVRSGGHSPSPGASNIENGVLIDISRISEISLDTTQNLVRISPGVRWRDVHSILSPNNVTVVAPRVLDVGVGGSILGGGISYLSERYGLACDNAVEFEVVLANGNVVTANATSHRDLFWALKGGGNNFGIITKITTRTHPISMVWGGYRVYAADQLPAVLSAFATYQDTVDDPDANLLLSIPLSNLTRSGFILNLVYFRPLVEPAALRAFSNIPHVVDMTKVQRYEELLGSAPLPDLPRWGFRATSFSANDSLYHEILNDTFRAPELGAFSNITGGTFVFNMQPISRRIFQYGREGVGNPLGIRDVKQLWGAFSTGWWSADDDAQAHTLTKALVVRVETLTRRSGQHLDYLFMNDADWDQKVLQSYGDKSLSRLRQVNYKYDPTAVFQRLVRGGFKLESA</sequence>
<accession>A0A6G1IV61</accession>
<dbReference type="OrthoDB" id="2151789at2759"/>
<dbReference type="InterPro" id="IPR016166">
    <property type="entry name" value="FAD-bd_PCMH"/>
</dbReference>
<dbReference type="Pfam" id="PF01565">
    <property type="entry name" value="FAD_binding_4"/>
    <property type="match status" value="1"/>
</dbReference>
<evidence type="ECO:0000256" key="2">
    <source>
        <dbReference type="ARBA" id="ARBA00022630"/>
    </source>
</evidence>
<keyword evidence="7" id="KW-1185">Reference proteome</keyword>
<dbReference type="Gene3D" id="3.40.462.20">
    <property type="match status" value="1"/>
</dbReference>
<dbReference type="PANTHER" id="PTHR42973:SF54">
    <property type="entry name" value="FAD-BINDING PCMH-TYPE DOMAIN-CONTAINING PROTEIN"/>
    <property type="match status" value="1"/>
</dbReference>
<name>A0A6G1IV61_9PLEO</name>
<dbReference type="GO" id="GO:0016491">
    <property type="term" value="F:oxidoreductase activity"/>
    <property type="evidence" value="ECO:0007669"/>
    <property type="project" value="UniProtKB-KW"/>
</dbReference>
<reference evidence="6" key="1">
    <citation type="journal article" date="2020" name="Stud. Mycol.">
        <title>101 Dothideomycetes genomes: a test case for predicting lifestyles and emergence of pathogens.</title>
        <authorList>
            <person name="Haridas S."/>
            <person name="Albert R."/>
            <person name="Binder M."/>
            <person name="Bloem J."/>
            <person name="Labutti K."/>
            <person name="Salamov A."/>
            <person name="Andreopoulos B."/>
            <person name="Baker S."/>
            <person name="Barry K."/>
            <person name="Bills G."/>
            <person name="Bluhm B."/>
            <person name="Cannon C."/>
            <person name="Castanera R."/>
            <person name="Culley D."/>
            <person name="Daum C."/>
            <person name="Ezra D."/>
            <person name="Gonzalez J."/>
            <person name="Henrissat B."/>
            <person name="Kuo A."/>
            <person name="Liang C."/>
            <person name="Lipzen A."/>
            <person name="Lutzoni F."/>
            <person name="Magnuson J."/>
            <person name="Mondo S."/>
            <person name="Nolan M."/>
            <person name="Ohm R."/>
            <person name="Pangilinan J."/>
            <person name="Park H.-J."/>
            <person name="Ramirez L."/>
            <person name="Alfaro M."/>
            <person name="Sun H."/>
            <person name="Tritt A."/>
            <person name="Yoshinaga Y."/>
            <person name="Zwiers L.-H."/>
            <person name="Turgeon B."/>
            <person name="Goodwin S."/>
            <person name="Spatafora J."/>
            <person name="Crous P."/>
            <person name="Grigoriev I."/>
        </authorList>
    </citation>
    <scope>NUCLEOTIDE SEQUENCE</scope>
    <source>
        <strain evidence="6">CBS 122367</strain>
    </source>
</reference>
<dbReference type="InterPro" id="IPR006094">
    <property type="entry name" value="Oxid_FAD_bind_N"/>
</dbReference>
<keyword evidence="4" id="KW-0560">Oxidoreductase</keyword>
<keyword evidence="3" id="KW-0274">FAD</keyword>
<dbReference type="GO" id="GO:0071949">
    <property type="term" value="F:FAD binding"/>
    <property type="evidence" value="ECO:0007669"/>
    <property type="project" value="InterPro"/>
</dbReference>
<feature type="domain" description="FAD-binding PCMH-type" evidence="5">
    <location>
        <begin position="48"/>
        <end position="219"/>
    </location>
</feature>
<dbReference type="AlphaFoldDB" id="A0A6G1IV61"/>
<evidence type="ECO:0000256" key="3">
    <source>
        <dbReference type="ARBA" id="ARBA00022827"/>
    </source>
</evidence>
<dbReference type="InterPro" id="IPR050416">
    <property type="entry name" value="FAD-linked_Oxidoreductase"/>
</dbReference>
<proteinExistence type="inferred from homology"/>
<evidence type="ECO:0000256" key="1">
    <source>
        <dbReference type="ARBA" id="ARBA00005466"/>
    </source>
</evidence>
<dbReference type="SUPFAM" id="SSF56176">
    <property type="entry name" value="FAD-binding/transporter-associated domain-like"/>
    <property type="match status" value="1"/>
</dbReference>